<evidence type="ECO:0000313" key="4">
    <source>
        <dbReference type="EMBL" id="TNM88429.1"/>
    </source>
</evidence>
<protein>
    <recommendedName>
        <fullName evidence="1">Gypsy retrotransposon integrase-like protein 1</fullName>
    </recommendedName>
</protein>
<gene>
    <name evidence="4" type="ORF">fugu_004683</name>
</gene>
<dbReference type="EMBL" id="SWLE01000018">
    <property type="protein sequence ID" value="TNM88429.1"/>
    <property type="molecule type" value="Genomic_DNA"/>
</dbReference>
<reference evidence="4 5" key="1">
    <citation type="submission" date="2019-04" db="EMBL/GenBank/DDBJ databases">
        <title>The sequence and de novo assembly of Takifugu bimaculatus genome using PacBio and Hi-C technologies.</title>
        <authorList>
            <person name="Xu P."/>
            <person name="Liu B."/>
            <person name="Zhou Z."/>
        </authorList>
    </citation>
    <scope>NUCLEOTIDE SEQUENCE [LARGE SCALE GENOMIC DNA]</scope>
    <source>
        <strain evidence="4">TB-2018</strain>
        <tissue evidence="4">Muscle</tissue>
    </source>
</reference>
<evidence type="ECO:0000259" key="3">
    <source>
        <dbReference type="Pfam" id="PF17921"/>
    </source>
</evidence>
<dbReference type="PANTHER" id="PTHR37984">
    <property type="entry name" value="PROTEIN CBG26694"/>
    <property type="match status" value="1"/>
</dbReference>
<dbReference type="PANTHER" id="PTHR37984:SF5">
    <property type="entry name" value="PROTEIN NYNRIN-LIKE"/>
    <property type="match status" value="1"/>
</dbReference>
<organism evidence="4 5">
    <name type="scientific">Takifugu bimaculatus</name>
    <dbReference type="NCBI Taxonomy" id="433685"/>
    <lineage>
        <taxon>Eukaryota</taxon>
        <taxon>Metazoa</taxon>
        <taxon>Chordata</taxon>
        <taxon>Craniata</taxon>
        <taxon>Vertebrata</taxon>
        <taxon>Euteleostomi</taxon>
        <taxon>Actinopterygii</taxon>
        <taxon>Neopterygii</taxon>
        <taxon>Teleostei</taxon>
        <taxon>Neoteleostei</taxon>
        <taxon>Acanthomorphata</taxon>
        <taxon>Eupercaria</taxon>
        <taxon>Tetraodontiformes</taxon>
        <taxon>Tetradontoidea</taxon>
        <taxon>Tetraodontidae</taxon>
        <taxon>Takifugu</taxon>
    </lineage>
</organism>
<dbReference type="InterPro" id="IPR036397">
    <property type="entry name" value="RNaseH_sf"/>
</dbReference>
<dbReference type="SUPFAM" id="SSF53098">
    <property type="entry name" value="Ribonuclease H-like"/>
    <property type="match status" value="1"/>
</dbReference>
<dbReference type="InterPro" id="IPR041588">
    <property type="entry name" value="Integrase_H2C2"/>
</dbReference>
<evidence type="ECO:0000256" key="2">
    <source>
        <dbReference type="SAM" id="MobiDB-lite"/>
    </source>
</evidence>
<proteinExistence type="predicted"/>
<dbReference type="Gene3D" id="3.30.420.10">
    <property type="entry name" value="Ribonuclease H-like superfamily/Ribonuclease H"/>
    <property type="match status" value="1"/>
</dbReference>
<feature type="domain" description="Integrase zinc-binding" evidence="3">
    <location>
        <begin position="63"/>
        <end position="109"/>
    </location>
</feature>
<dbReference type="Proteomes" id="UP000516260">
    <property type="component" value="Chromosome 5"/>
</dbReference>
<dbReference type="Gene3D" id="1.10.340.70">
    <property type="match status" value="1"/>
</dbReference>
<dbReference type="Pfam" id="PF17921">
    <property type="entry name" value="Integrase_H2C2"/>
    <property type="match status" value="1"/>
</dbReference>
<feature type="compositionally biased region" description="Basic and acidic residues" evidence="2">
    <location>
        <begin position="198"/>
        <end position="208"/>
    </location>
</feature>
<evidence type="ECO:0000313" key="5">
    <source>
        <dbReference type="Proteomes" id="UP000516260"/>
    </source>
</evidence>
<name>A0A4Z2B9E8_9TELE</name>
<comment type="caution">
    <text evidence="4">The sequence shown here is derived from an EMBL/GenBank/DDBJ whole genome shotgun (WGS) entry which is preliminary data.</text>
</comment>
<keyword evidence="5" id="KW-1185">Reference proteome</keyword>
<dbReference type="InterPro" id="IPR050951">
    <property type="entry name" value="Retrovirus_Pol_polyprotein"/>
</dbReference>
<dbReference type="GO" id="GO:0003676">
    <property type="term" value="F:nucleic acid binding"/>
    <property type="evidence" value="ECO:0007669"/>
    <property type="project" value="InterPro"/>
</dbReference>
<evidence type="ECO:0000256" key="1">
    <source>
        <dbReference type="ARBA" id="ARBA00039658"/>
    </source>
</evidence>
<dbReference type="AlphaFoldDB" id="A0A4Z2B9E8"/>
<sequence length="208" mass="23936">MAKGAFYDALRQYKESRKITLPISRPERKQVIRVAKNFILKEGQLFYTGPNRQYMRLVVQSDAHKEAVLQECHSDPCTGKHNGIRSTRNTVVSTYYWSTITEDVNDWLNRRIFKALNIKRVVTCAHHPETYDPIKKTNQNIKDALGKYANEPEDDWDLHLQAVVYGINTAKQVPTAETPVLSFFPKTPPNSRGQQHLSHGEHLGHGRR</sequence>
<feature type="region of interest" description="Disordered" evidence="2">
    <location>
        <begin position="184"/>
        <end position="208"/>
    </location>
</feature>
<dbReference type="InterPro" id="IPR012337">
    <property type="entry name" value="RNaseH-like_sf"/>
</dbReference>
<accession>A0A4Z2B9E8</accession>